<protein>
    <submittedName>
        <fullName evidence="2">Uncharacterized protein</fullName>
    </submittedName>
</protein>
<dbReference type="KEGG" id="vil:CFK37_09555"/>
<keyword evidence="3" id="KW-1185">Reference proteome</keyword>
<evidence type="ECO:0000313" key="2">
    <source>
        <dbReference type="EMBL" id="ASK62384.1"/>
    </source>
</evidence>
<dbReference type="AlphaFoldDB" id="A0A220U287"/>
<evidence type="ECO:0000313" key="3">
    <source>
        <dbReference type="Proteomes" id="UP000198312"/>
    </source>
</evidence>
<dbReference type="EMBL" id="CP022315">
    <property type="protein sequence ID" value="ASK62384.1"/>
    <property type="molecule type" value="Genomic_DNA"/>
</dbReference>
<organism evidence="2 3">
    <name type="scientific">Virgibacillus phasianinus</name>
    <dbReference type="NCBI Taxonomy" id="2017483"/>
    <lineage>
        <taxon>Bacteria</taxon>
        <taxon>Bacillati</taxon>
        <taxon>Bacillota</taxon>
        <taxon>Bacilli</taxon>
        <taxon>Bacillales</taxon>
        <taxon>Bacillaceae</taxon>
        <taxon>Virgibacillus</taxon>
    </lineage>
</organism>
<feature type="coiled-coil region" evidence="1">
    <location>
        <begin position="2"/>
        <end position="29"/>
    </location>
</feature>
<name>A0A220U287_9BACI</name>
<dbReference type="Proteomes" id="UP000198312">
    <property type="component" value="Chromosome"/>
</dbReference>
<keyword evidence="1" id="KW-0175">Coiled coil</keyword>
<accession>A0A220U287</accession>
<dbReference type="OrthoDB" id="2437956at2"/>
<sequence>MEQQVLDLLKKMNNRLDTIEAKLEGAVGSTSELTRDEMDFILYKVNKLEMELYLLKKRNSNFS</sequence>
<dbReference type="RefSeq" id="WP_089061644.1">
    <property type="nucleotide sequence ID" value="NZ_CP022315.1"/>
</dbReference>
<proteinExistence type="predicted"/>
<reference evidence="2 3" key="1">
    <citation type="submission" date="2017-07" db="EMBL/GenBank/DDBJ databases">
        <title>Virgibacillus sp. LM2416.</title>
        <authorList>
            <person name="Tak E.J."/>
            <person name="Bae J.-W."/>
        </authorList>
    </citation>
    <scope>NUCLEOTIDE SEQUENCE [LARGE SCALE GENOMIC DNA]</scope>
    <source>
        <strain evidence="2 3">LM2416</strain>
    </source>
</reference>
<gene>
    <name evidence="2" type="ORF">CFK37_09555</name>
</gene>
<evidence type="ECO:0000256" key="1">
    <source>
        <dbReference type="SAM" id="Coils"/>
    </source>
</evidence>